<sequence>MISILSASPQGEELQYPSKHEATAMAKKLVEYYPMLQDKDEPIKHMSMYTYLQKRILNVKSPQKRQGPRPERSSSTKRRHIDFSPSDQGEDYDADSSGGSTILLPPGSSSEGDSSVYPHTSTPVVKKSPRKTLQLPSTPEYVIYTDTELELARKHHFEMEGGGICHVERAEMQAGEEHCYPHDFNLESKSPRRGTPVPFKA</sequence>
<feature type="region of interest" description="Disordered" evidence="1">
    <location>
        <begin position="57"/>
        <end position="132"/>
    </location>
</feature>
<gene>
    <name evidence="2" type="ORF">MMEN_LOCUS20278</name>
</gene>
<organism evidence="2 3">
    <name type="scientific">Menidia menidia</name>
    <name type="common">Atlantic silverside</name>
    <dbReference type="NCBI Taxonomy" id="238744"/>
    <lineage>
        <taxon>Eukaryota</taxon>
        <taxon>Metazoa</taxon>
        <taxon>Chordata</taxon>
        <taxon>Craniata</taxon>
        <taxon>Vertebrata</taxon>
        <taxon>Euteleostomi</taxon>
        <taxon>Actinopterygii</taxon>
        <taxon>Neopterygii</taxon>
        <taxon>Teleostei</taxon>
        <taxon>Neoteleostei</taxon>
        <taxon>Acanthomorphata</taxon>
        <taxon>Ovalentaria</taxon>
        <taxon>Atherinomorphae</taxon>
        <taxon>Atheriniformes</taxon>
        <taxon>Atherinopsidae</taxon>
        <taxon>Menidiinae</taxon>
        <taxon>Menidia</taxon>
    </lineage>
</organism>
<name>A0A8S4BW00_9TELE</name>
<evidence type="ECO:0000313" key="3">
    <source>
        <dbReference type="Proteomes" id="UP000677803"/>
    </source>
</evidence>
<comment type="caution">
    <text evidence="2">The sequence shown here is derived from an EMBL/GenBank/DDBJ whole genome shotgun (WGS) entry which is preliminary data.</text>
</comment>
<protein>
    <submittedName>
        <fullName evidence="2">(Atlantic silverside) hypothetical protein</fullName>
    </submittedName>
</protein>
<dbReference type="OrthoDB" id="10629283at2759"/>
<keyword evidence="3" id="KW-1185">Reference proteome</keyword>
<reference evidence="2" key="1">
    <citation type="submission" date="2021-05" db="EMBL/GenBank/DDBJ databases">
        <authorList>
            <person name="Tigano A."/>
        </authorList>
    </citation>
    <scope>NUCLEOTIDE SEQUENCE</scope>
</reference>
<proteinExistence type="predicted"/>
<evidence type="ECO:0000256" key="1">
    <source>
        <dbReference type="SAM" id="MobiDB-lite"/>
    </source>
</evidence>
<dbReference type="AlphaFoldDB" id="A0A8S4BW00"/>
<dbReference type="Proteomes" id="UP000677803">
    <property type="component" value="Unassembled WGS sequence"/>
</dbReference>
<accession>A0A8S4BW00</accession>
<dbReference type="EMBL" id="CAJRST010039777">
    <property type="protein sequence ID" value="CAG6016232.1"/>
    <property type="molecule type" value="Genomic_DNA"/>
</dbReference>
<feature type="compositionally biased region" description="Polar residues" evidence="1">
    <location>
        <begin position="107"/>
        <end position="123"/>
    </location>
</feature>
<evidence type="ECO:0000313" key="2">
    <source>
        <dbReference type="EMBL" id="CAG6016232.1"/>
    </source>
</evidence>